<feature type="region of interest" description="Disordered" evidence="1">
    <location>
        <begin position="424"/>
        <end position="489"/>
    </location>
</feature>
<evidence type="ECO:0000256" key="1">
    <source>
        <dbReference type="SAM" id="MobiDB-lite"/>
    </source>
</evidence>
<reference evidence="2" key="1">
    <citation type="submission" date="2022-07" db="EMBL/GenBank/DDBJ databases">
        <title>Genome analysis of Parmales, a sister group of diatoms, reveals the evolutionary specialization of diatoms from phago-mixotrophs to photoautotrophs.</title>
        <authorList>
            <person name="Ban H."/>
            <person name="Sato S."/>
            <person name="Yoshikawa S."/>
            <person name="Kazumasa Y."/>
            <person name="Nakamura Y."/>
            <person name="Ichinomiya M."/>
            <person name="Saitoh K."/>
            <person name="Sato N."/>
            <person name="Blanc-Mathieu R."/>
            <person name="Endo H."/>
            <person name="Kuwata A."/>
            <person name="Ogata H."/>
        </authorList>
    </citation>
    <scope>NUCLEOTIDE SEQUENCE</scope>
</reference>
<evidence type="ECO:0000313" key="3">
    <source>
        <dbReference type="Proteomes" id="UP001165082"/>
    </source>
</evidence>
<evidence type="ECO:0000313" key="2">
    <source>
        <dbReference type="EMBL" id="GMH65043.1"/>
    </source>
</evidence>
<protein>
    <submittedName>
        <fullName evidence="2">Uncharacterized protein</fullName>
    </submittedName>
</protein>
<feature type="compositionally biased region" description="Basic and acidic residues" evidence="1">
    <location>
        <begin position="387"/>
        <end position="401"/>
    </location>
</feature>
<dbReference type="Proteomes" id="UP001165082">
    <property type="component" value="Unassembled WGS sequence"/>
</dbReference>
<feature type="region of interest" description="Disordered" evidence="1">
    <location>
        <begin position="370"/>
        <end position="406"/>
    </location>
</feature>
<dbReference type="AlphaFoldDB" id="A0A9W7E440"/>
<keyword evidence="3" id="KW-1185">Reference proteome</keyword>
<feature type="compositionally biased region" description="Polar residues" evidence="1">
    <location>
        <begin position="322"/>
        <end position="334"/>
    </location>
</feature>
<organism evidence="2 3">
    <name type="scientific">Triparma retinervis</name>
    <dbReference type="NCBI Taxonomy" id="2557542"/>
    <lineage>
        <taxon>Eukaryota</taxon>
        <taxon>Sar</taxon>
        <taxon>Stramenopiles</taxon>
        <taxon>Ochrophyta</taxon>
        <taxon>Bolidophyceae</taxon>
        <taxon>Parmales</taxon>
        <taxon>Triparmaceae</taxon>
        <taxon>Triparma</taxon>
    </lineage>
</organism>
<dbReference type="EMBL" id="BRXZ01005379">
    <property type="protein sequence ID" value="GMH65043.1"/>
    <property type="molecule type" value="Genomic_DNA"/>
</dbReference>
<feature type="compositionally biased region" description="Basic and acidic residues" evidence="1">
    <location>
        <begin position="440"/>
        <end position="454"/>
    </location>
</feature>
<name>A0A9W7E440_9STRA</name>
<gene>
    <name evidence="2" type="ORF">TrRE_jg3198</name>
</gene>
<feature type="region of interest" description="Disordered" evidence="1">
    <location>
        <begin position="322"/>
        <end position="354"/>
    </location>
</feature>
<accession>A0A9W7E440</accession>
<comment type="caution">
    <text evidence="2">The sequence shown here is derived from an EMBL/GenBank/DDBJ whole genome shotgun (WGS) entry which is preliminary data.</text>
</comment>
<sequence length="502" mass="53675">MGLFTLSPDKARAAADQLSRANLPMPPNPTLATALRTAAHTFLYDNPGTCVTDHYGHTLHRQVLGRQAFLTSWALSSNMNMTTTPSPTADPSLPVTSEFLLRDGSLCQTAAITLMMMADLIGAPDGHLWDLNPTAVQAPIAPTNANTGAYQAPPFHNEVLAATSEALITTTFDPNNSAPHSVLNIQSTPCILAILDAAHRFNVIVHRTNPNNLPATFGLQMPEIDAGGGGTFGVYLLERDGRFILLIGVPSASLATRGPVSFDRNGVVLTTFNLMQINLALTGQPLLSPESSAYLNGTSPSSSRAAIAGVLARGDIDVPYFTPSQRGGQASVSVETHGDRMRNGGKASAEGAGQMSKKLGRVATTMEKRGELGGKASAEGAGQYSKNLDRDAKTMEKRGELSAEGAGKMSKNLDRIALTMEERGHKKRKPRMPLSGAAKVARDQKNLRDREKRKADKAKRWTCKTCQKTGSKGNRMRGMPKHLEESPDCNRGGDFLASFDCP</sequence>
<proteinExistence type="predicted"/>